<evidence type="ECO:0000313" key="2">
    <source>
        <dbReference type="Proteomes" id="UP000093903"/>
    </source>
</evidence>
<dbReference type="RefSeq" id="WP_006276838.1">
    <property type="nucleotide sequence ID" value="NZ_ACYA01000027.1"/>
</dbReference>
<evidence type="ECO:0000313" key="1">
    <source>
        <dbReference type="EMBL" id="OBU75953.1"/>
    </source>
</evidence>
<name>A0A853MAC6_9CYAN</name>
<dbReference type="AlphaFoldDB" id="A0A853MAC6"/>
<accession>A0A853MAC6</accession>
<organism evidence="1 2">
    <name type="scientific">Cylindrospermopsis raciborskii CS-505</name>
    <dbReference type="NCBI Taxonomy" id="533240"/>
    <lineage>
        <taxon>Bacteria</taxon>
        <taxon>Bacillati</taxon>
        <taxon>Cyanobacteriota</taxon>
        <taxon>Cyanophyceae</taxon>
        <taxon>Nostocales</taxon>
        <taxon>Aphanizomenonaceae</taxon>
        <taxon>Cylindrospermopsis</taxon>
    </lineage>
</organism>
<dbReference type="Proteomes" id="UP000093903">
    <property type="component" value="Unassembled WGS sequence"/>
</dbReference>
<gene>
    <name evidence="1" type="ORF">A9P98_06180</name>
</gene>
<proteinExistence type="predicted"/>
<comment type="caution">
    <text evidence="1">The sequence shown here is derived from an EMBL/GenBank/DDBJ whole genome shotgun (WGS) entry which is preliminary data.</text>
</comment>
<reference evidence="1 2" key="1">
    <citation type="submission" date="2016-05" db="EMBL/GenBank/DDBJ databases">
        <title>First complete genome of the cyanobacterium Cylindrospermopsis raciborskii CS505, containing a circular chromosome and a single extrachromosomal element.</title>
        <authorList>
            <person name="Fuentes J."/>
            <person name="Tamames J."/>
            <person name="Allen E."/>
            <person name="Plominski A."/>
            <person name="Vasquez M."/>
        </authorList>
    </citation>
    <scope>NUCLEOTIDE SEQUENCE [LARGE SCALE GENOMIC DNA]</scope>
    <source>
        <strain evidence="1 2">CS505</strain>
    </source>
</reference>
<protein>
    <submittedName>
        <fullName evidence="1">Uncharacterized protein</fullName>
    </submittedName>
</protein>
<dbReference type="EMBL" id="LYXA01000001">
    <property type="protein sequence ID" value="OBU75953.1"/>
    <property type="molecule type" value="Genomic_DNA"/>
</dbReference>
<sequence>MLNLDRILNQERLLREMTGLNRQAFNELLSQFADTYERTVFNSLANRKRAPGGGRKPTLRSIEEKLFYILLYCKFYPTYRNRVTDFDDQLMLVSAGLWNFYLDAA</sequence>